<dbReference type="EMBL" id="CABVJG010000003">
    <property type="protein sequence ID" value="VVP89318.1"/>
    <property type="molecule type" value="Genomic_DNA"/>
</dbReference>
<keyword evidence="2" id="KW-0472">Membrane</keyword>
<dbReference type="PANTHER" id="PTHR43685">
    <property type="entry name" value="GLYCOSYLTRANSFERASE"/>
    <property type="match status" value="1"/>
</dbReference>
<dbReference type="PANTHER" id="PTHR43685:SF5">
    <property type="entry name" value="GLYCOSYLTRANSFERASE EPSE-RELATED"/>
    <property type="match status" value="1"/>
</dbReference>
<dbReference type="GO" id="GO:0016757">
    <property type="term" value="F:glycosyltransferase activity"/>
    <property type="evidence" value="ECO:0007669"/>
    <property type="project" value="UniProtKB-KW"/>
</dbReference>
<evidence type="ECO:0000256" key="2">
    <source>
        <dbReference type="ARBA" id="ARBA00022519"/>
    </source>
</evidence>
<evidence type="ECO:0000256" key="4">
    <source>
        <dbReference type="ARBA" id="ARBA00022679"/>
    </source>
</evidence>
<dbReference type="InterPro" id="IPR001173">
    <property type="entry name" value="Glyco_trans_2-like"/>
</dbReference>
<comment type="similarity">
    <text evidence="1">Belongs to the glycosyltransferase 2 family.</text>
</comment>
<dbReference type="SUPFAM" id="SSF53448">
    <property type="entry name" value="Nucleotide-diphospho-sugar transferases"/>
    <property type="match status" value="1"/>
</dbReference>
<keyword evidence="2" id="KW-1003">Cell membrane</keyword>
<name>A0A5E7SU69_PSEFL</name>
<evidence type="ECO:0000313" key="7">
    <source>
        <dbReference type="Proteomes" id="UP000412311"/>
    </source>
</evidence>
<dbReference type="CDD" id="cd04196">
    <property type="entry name" value="GT_2_like_d"/>
    <property type="match status" value="1"/>
</dbReference>
<accession>A0A5E7SU69</accession>
<reference evidence="6 7" key="1">
    <citation type="submission" date="2019-09" db="EMBL/GenBank/DDBJ databases">
        <authorList>
            <person name="Chandra G."/>
            <person name="Truman W A."/>
        </authorList>
    </citation>
    <scope>NUCLEOTIDE SEQUENCE [LARGE SCALE GENOMIC DNA]</scope>
    <source>
        <strain evidence="6">PS925</strain>
    </source>
</reference>
<evidence type="ECO:0000313" key="6">
    <source>
        <dbReference type="EMBL" id="VVP89318.1"/>
    </source>
</evidence>
<dbReference type="AlphaFoldDB" id="A0A5E7SU69"/>
<dbReference type="InterPro" id="IPR050834">
    <property type="entry name" value="Glycosyltransf_2"/>
</dbReference>
<keyword evidence="4" id="KW-0808">Transferase</keyword>
<protein>
    <recommendedName>
        <fullName evidence="5">Glycosyltransferase 2-like domain-containing protein</fullName>
    </recommendedName>
</protein>
<evidence type="ECO:0000259" key="5">
    <source>
        <dbReference type="Pfam" id="PF00535"/>
    </source>
</evidence>
<proteinExistence type="inferred from homology"/>
<evidence type="ECO:0000256" key="3">
    <source>
        <dbReference type="ARBA" id="ARBA00022676"/>
    </source>
</evidence>
<sequence length="300" mass="33049">MCTFNGQRFLSEQLASIAAQTHENWDVVVSDDGSTDQTLDIIATFSASQNRADRVRVFNGPKRGFATNFLTLTCNEAIQADFYAWSDQDDIWLNSKLETALTWLQTVPAGVPALYCGRTRGMNALGKPMECSPLFSRPPTFANALVQSLAGGNTMVFNQAARDLMLDAGGHLDIVSHDWWAYLLVTGAGGQVAYDAQPFVLYRQHDGNLVGANSGLKARLSRLGMMFKGRFSNWNDQNIRCLTSARRLLTAENQQKLDCFRLARKSHLPGRLLGLLRAGVYRQTLPGNIGLFLAAIVKGI</sequence>
<dbReference type="Proteomes" id="UP000412311">
    <property type="component" value="Unassembled WGS sequence"/>
</dbReference>
<organism evidence="6 7">
    <name type="scientific">Pseudomonas fluorescens</name>
    <dbReference type="NCBI Taxonomy" id="294"/>
    <lineage>
        <taxon>Bacteria</taxon>
        <taxon>Pseudomonadati</taxon>
        <taxon>Pseudomonadota</taxon>
        <taxon>Gammaproteobacteria</taxon>
        <taxon>Pseudomonadales</taxon>
        <taxon>Pseudomonadaceae</taxon>
        <taxon>Pseudomonas</taxon>
    </lineage>
</organism>
<gene>
    <name evidence="6" type="ORF">PS925_01230</name>
</gene>
<keyword evidence="2" id="KW-0997">Cell inner membrane</keyword>
<feature type="domain" description="Glycosyltransferase 2-like" evidence="5">
    <location>
        <begin position="1"/>
        <end position="129"/>
    </location>
</feature>
<dbReference type="InterPro" id="IPR029044">
    <property type="entry name" value="Nucleotide-diphossugar_trans"/>
</dbReference>
<dbReference type="Gene3D" id="3.90.550.10">
    <property type="entry name" value="Spore Coat Polysaccharide Biosynthesis Protein SpsA, Chain A"/>
    <property type="match status" value="1"/>
</dbReference>
<evidence type="ECO:0000256" key="1">
    <source>
        <dbReference type="ARBA" id="ARBA00006739"/>
    </source>
</evidence>
<keyword evidence="3" id="KW-0328">Glycosyltransferase</keyword>
<dbReference type="Pfam" id="PF00535">
    <property type="entry name" value="Glycos_transf_2"/>
    <property type="match status" value="1"/>
</dbReference>